<feature type="region of interest" description="Disordered" evidence="1">
    <location>
        <begin position="553"/>
        <end position="584"/>
    </location>
</feature>
<evidence type="ECO:0000313" key="3">
    <source>
        <dbReference type="Proteomes" id="UP000315496"/>
    </source>
</evidence>
<dbReference type="EMBL" id="VDLU01000005">
    <property type="protein sequence ID" value="TNJ26573.1"/>
    <property type="molecule type" value="Genomic_DNA"/>
</dbReference>
<name>A0A4Z1SY15_GIAMU</name>
<protein>
    <submittedName>
        <fullName evidence="2">Uncharacterized protein</fullName>
    </submittedName>
</protein>
<accession>A0A4Z1SY15</accession>
<dbReference type="AlphaFoldDB" id="A0A4Z1SY15"/>
<gene>
    <name evidence="2" type="ORF">GMRT_16392</name>
</gene>
<dbReference type="Proteomes" id="UP000315496">
    <property type="component" value="Chromosome 5"/>
</dbReference>
<sequence length="606" mass="67331">MSVQDEDVDLGGVFRWQQADRGERRLDVAGLGPGRLLGSLRRLLQDELDQELGSPGGRAAFNPLYGFVAGCFDSPGFAAAFCDADAGHFGLAWYLERLEELAARGGSGRRLHCTASRLLTPLCSLAQHQRGLLAPLCDGSPAFLDALLRSAYASKAVYVLQLCVEAVPPGERQLALLRRLLHEHLCAELNRILAGLRAEEEERIDPVAYMRIDGLLDVFLTLVRNLYPGYAATDPAGFLRLLRVRELLLFVVADCRRRADVRSLQKGVLDAVYALFCVLLSFALFRRSAAILHEFWKVFEDAFEEGLNDGEDGPGSGLDGLSVLHVLCYFVTLLTYARQVLLFPESPSSSLSQAQRWGYNTFIFERDEGGSFSSSASSSNPLLSLCPTGPTAYAGIGGCLHQSSFPTAPAGWSSEEGQQLLTDLTRFLVDIFTSKPMGFAATEYFKTMASPMKPAPVSHHMARLRNIAFEFAYVLLRARRRQDAQRLFNHVLLGTDFPSESLERLEKAPRSAHVLCTLWKLHDFDSALTDNDAYRALVRDVHIRQRNGFYSDEDDAEFERSGEEDEEGGEGEGEEEGGSSLLPLLDAYECSKHIRQLGERRRYRQE</sequence>
<proteinExistence type="predicted"/>
<feature type="compositionally biased region" description="Acidic residues" evidence="1">
    <location>
        <begin position="553"/>
        <end position="577"/>
    </location>
</feature>
<organism evidence="2 3">
    <name type="scientific">Giardia muris</name>
    <dbReference type="NCBI Taxonomy" id="5742"/>
    <lineage>
        <taxon>Eukaryota</taxon>
        <taxon>Metamonada</taxon>
        <taxon>Diplomonadida</taxon>
        <taxon>Hexamitidae</taxon>
        <taxon>Giardiinae</taxon>
        <taxon>Giardia</taxon>
    </lineage>
</organism>
<dbReference type="VEuPathDB" id="GiardiaDB:GMRT_16392"/>
<evidence type="ECO:0000256" key="1">
    <source>
        <dbReference type="SAM" id="MobiDB-lite"/>
    </source>
</evidence>
<reference evidence="2 3" key="1">
    <citation type="submission" date="2019-05" db="EMBL/GenBank/DDBJ databases">
        <title>The compact genome of Giardia muris reveals important steps in the evolution of intestinal protozoan parasites.</title>
        <authorList>
            <person name="Xu F."/>
            <person name="Jimenez-Gonzalez A."/>
            <person name="Einarsson E."/>
            <person name="Astvaldsson A."/>
            <person name="Peirasmaki D."/>
            <person name="Eckmann L."/>
            <person name="Andersson J.O."/>
            <person name="Svard S.G."/>
            <person name="Jerlstrom-Hultqvist J."/>
        </authorList>
    </citation>
    <scope>NUCLEOTIDE SEQUENCE [LARGE SCALE GENOMIC DNA]</scope>
    <source>
        <strain evidence="2 3">Roberts-Thomson</strain>
    </source>
</reference>
<comment type="caution">
    <text evidence="2">The sequence shown here is derived from an EMBL/GenBank/DDBJ whole genome shotgun (WGS) entry which is preliminary data.</text>
</comment>
<evidence type="ECO:0000313" key="2">
    <source>
        <dbReference type="EMBL" id="TNJ26573.1"/>
    </source>
</evidence>
<keyword evidence="3" id="KW-1185">Reference proteome</keyword>